<accession>A0AAV3ZWK6</accession>
<evidence type="ECO:0000256" key="3">
    <source>
        <dbReference type="ARBA" id="ARBA00022989"/>
    </source>
</evidence>
<name>A0AAV3ZWK6_9GAST</name>
<dbReference type="Gene3D" id="1.20.1070.10">
    <property type="entry name" value="Rhodopsin 7-helix transmembrane proteins"/>
    <property type="match status" value="2"/>
</dbReference>
<organism evidence="12 13">
    <name type="scientific">Plakobranchus ocellatus</name>
    <dbReference type="NCBI Taxonomy" id="259542"/>
    <lineage>
        <taxon>Eukaryota</taxon>
        <taxon>Metazoa</taxon>
        <taxon>Spiralia</taxon>
        <taxon>Lophotrochozoa</taxon>
        <taxon>Mollusca</taxon>
        <taxon>Gastropoda</taxon>
        <taxon>Heterobranchia</taxon>
        <taxon>Euthyneura</taxon>
        <taxon>Panpulmonata</taxon>
        <taxon>Sacoglossa</taxon>
        <taxon>Placobranchoidea</taxon>
        <taxon>Plakobranchidae</taxon>
        <taxon>Plakobranchus</taxon>
    </lineage>
</organism>
<comment type="caution">
    <text evidence="12">The sequence shown here is derived from an EMBL/GenBank/DDBJ whole genome shotgun (WGS) entry which is preliminary data.</text>
</comment>
<dbReference type="PANTHER" id="PTHR45695">
    <property type="entry name" value="LEUCOKININ RECEPTOR-RELATED"/>
    <property type="match status" value="1"/>
</dbReference>
<evidence type="ECO:0000256" key="8">
    <source>
        <dbReference type="RuleBase" id="RU000688"/>
    </source>
</evidence>
<dbReference type="GO" id="GO:0004930">
    <property type="term" value="F:G protein-coupled receptor activity"/>
    <property type="evidence" value="ECO:0007669"/>
    <property type="project" value="UniProtKB-KW"/>
</dbReference>
<evidence type="ECO:0000256" key="9">
    <source>
        <dbReference type="SAM" id="MobiDB-lite"/>
    </source>
</evidence>
<dbReference type="Proteomes" id="UP000735302">
    <property type="component" value="Unassembled WGS sequence"/>
</dbReference>
<comment type="similarity">
    <text evidence="8">Belongs to the G-protein coupled receptor 1 family.</text>
</comment>
<dbReference type="InterPro" id="IPR000276">
    <property type="entry name" value="GPCR_Rhodpsn"/>
</dbReference>
<dbReference type="GO" id="GO:0005886">
    <property type="term" value="C:plasma membrane"/>
    <property type="evidence" value="ECO:0007669"/>
    <property type="project" value="TreeGrafter"/>
</dbReference>
<feature type="transmembrane region" description="Helical" evidence="10">
    <location>
        <begin position="803"/>
        <end position="823"/>
    </location>
</feature>
<reference evidence="12 13" key="1">
    <citation type="journal article" date="2021" name="Elife">
        <title>Chloroplast acquisition without the gene transfer in kleptoplastic sea slugs, Plakobranchus ocellatus.</title>
        <authorList>
            <person name="Maeda T."/>
            <person name="Takahashi S."/>
            <person name="Yoshida T."/>
            <person name="Shimamura S."/>
            <person name="Takaki Y."/>
            <person name="Nagai Y."/>
            <person name="Toyoda A."/>
            <person name="Suzuki Y."/>
            <person name="Arimoto A."/>
            <person name="Ishii H."/>
            <person name="Satoh N."/>
            <person name="Nishiyama T."/>
            <person name="Hasebe M."/>
            <person name="Maruyama T."/>
            <person name="Minagawa J."/>
            <person name="Obokata J."/>
            <person name="Shigenobu S."/>
        </authorList>
    </citation>
    <scope>NUCLEOTIDE SEQUENCE [LARGE SCALE GENOMIC DNA]</scope>
</reference>
<evidence type="ECO:0000256" key="7">
    <source>
        <dbReference type="ARBA" id="ARBA00023224"/>
    </source>
</evidence>
<keyword evidence="5 10" id="KW-0472">Membrane</keyword>
<feature type="region of interest" description="Disordered" evidence="9">
    <location>
        <begin position="403"/>
        <end position="431"/>
    </location>
</feature>
<dbReference type="PRINTS" id="PR00237">
    <property type="entry name" value="GPCRRHODOPSN"/>
</dbReference>
<feature type="compositionally biased region" description="Polar residues" evidence="9">
    <location>
        <begin position="418"/>
        <end position="431"/>
    </location>
</feature>
<keyword evidence="2 8" id="KW-0812">Transmembrane</keyword>
<keyword evidence="4 8" id="KW-0297">G-protein coupled receptor</keyword>
<proteinExistence type="inferred from homology"/>
<feature type="transmembrane region" description="Helical" evidence="10">
    <location>
        <begin position="99"/>
        <end position="118"/>
    </location>
</feature>
<dbReference type="SUPFAM" id="SSF81321">
    <property type="entry name" value="Family A G protein-coupled receptor-like"/>
    <property type="match status" value="2"/>
</dbReference>
<evidence type="ECO:0000256" key="10">
    <source>
        <dbReference type="SAM" id="Phobius"/>
    </source>
</evidence>
<feature type="transmembrane region" description="Helical" evidence="10">
    <location>
        <begin position="843"/>
        <end position="865"/>
    </location>
</feature>
<feature type="transmembrane region" description="Helical" evidence="10">
    <location>
        <begin position="139"/>
        <end position="159"/>
    </location>
</feature>
<evidence type="ECO:0000256" key="6">
    <source>
        <dbReference type="ARBA" id="ARBA00023170"/>
    </source>
</evidence>
<dbReference type="Pfam" id="PF00001">
    <property type="entry name" value="7tm_1"/>
    <property type="match status" value="1"/>
</dbReference>
<keyword evidence="7 8" id="KW-0807">Transducer</keyword>
<gene>
    <name evidence="12" type="ORF">PoB_002681100</name>
</gene>
<evidence type="ECO:0000313" key="12">
    <source>
        <dbReference type="EMBL" id="GFO00306.1"/>
    </source>
</evidence>
<feature type="transmembrane region" description="Helical" evidence="10">
    <location>
        <begin position="271"/>
        <end position="291"/>
    </location>
</feature>
<comment type="subcellular location">
    <subcellularLocation>
        <location evidence="1">Membrane</location>
        <topology evidence="1">Multi-pass membrane protein</topology>
    </subcellularLocation>
</comment>
<feature type="transmembrane region" description="Helical" evidence="10">
    <location>
        <begin position="25"/>
        <end position="47"/>
    </location>
</feature>
<dbReference type="PANTHER" id="PTHR45695:SF15">
    <property type="entry name" value="OPSIN RH2"/>
    <property type="match status" value="1"/>
</dbReference>
<evidence type="ECO:0000256" key="5">
    <source>
        <dbReference type="ARBA" id="ARBA00023136"/>
    </source>
</evidence>
<feature type="domain" description="G-protein coupled receptors family 1 profile" evidence="11">
    <location>
        <begin position="798"/>
        <end position="862"/>
    </location>
</feature>
<evidence type="ECO:0000256" key="2">
    <source>
        <dbReference type="ARBA" id="ARBA00022692"/>
    </source>
</evidence>
<keyword evidence="3 10" id="KW-1133">Transmembrane helix</keyword>
<dbReference type="CDD" id="cd00637">
    <property type="entry name" value="7tm_classA_rhodopsin-like"/>
    <property type="match status" value="2"/>
</dbReference>
<sequence length="883" mass="97626">MALDSRTATTADASVYFLQTSLWPAVVYTFILMIIGALGNALVLFVYRNHFRRSVTRMFIFTLAALDLASCIFTFPAELLILFRFASFPSTGFCKASRYLSYTFHGSSSLILIAIAMDRYYKVCKPYANCITISIAKKICVGGILLTAVLSFPSILIYGDVNFPILIKDGKAKILPLNLKNATWLPEGWYIENGTVRTSLAASSKLNASGEISQYPMPYYSQVDSMDSFETHQSHSSIYINHPNSAQVSVLSGVFCLISSEDSESPLAQFFYGYMFFLCLLLLVLVVYFYSRVAHAMFLLRNVHTRMFSFKKNRDDANDAQSARSVTPGTASLANELDQYDVQHPQNHAGSCGDFLEEGVILLSHKDKVREKQDLAEMVPDSAIAVSEENGVDKDLDLKVPQETENDGDCTNAIVRPNQDSSNNSVISAGTDNQKANDCVGNPALNKDGKTSCDSVYESGSLETTSCQNIPRLDKEFLEVEAAKKDSPLSKSANELGHDNFQGQDLDNAKTISNKIRKLSSKRKSGKAPKIKVSHTNEKNCDKEIMVETGEEKNLFLHPVSTNNLLLRRIKSLENVNQVPALDCLQLPGKRKQTPIIPRESPQYDGHDGTCSKKKPRETAEGIGELTNSSTSLQYTTSAAGSDDARGANENAEKTLTLTRSSGRGKKNVCVLPLTGLTTKAALQNQACEENEQRLRASTMPLSSKNTLQMAPRKGCLKMERRGSSMDTLDKSSLEERVTLRPKSACSQASTRRTIEFVDMPEKPDHLENAEEKGKMPRPSTVDILSERHRRGSLHPVRTSRMLFFISLAFLVSFLPFFVIVLIRSGTGSSSFLASLDEVDLGLVSLFVRSSLLSNAINPVIYGLLSTHFRRECADLMFKVFGK</sequence>
<dbReference type="EMBL" id="BLXT01003068">
    <property type="protein sequence ID" value="GFO00306.1"/>
    <property type="molecule type" value="Genomic_DNA"/>
</dbReference>
<dbReference type="InterPro" id="IPR017452">
    <property type="entry name" value="GPCR_Rhodpsn_7TM"/>
</dbReference>
<evidence type="ECO:0000256" key="4">
    <source>
        <dbReference type="ARBA" id="ARBA00023040"/>
    </source>
</evidence>
<keyword evidence="6 8" id="KW-0675">Receptor</keyword>
<feature type="region of interest" description="Disordered" evidence="9">
    <location>
        <begin position="595"/>
        <end position="629"/>
    </location>
</feature>
<evidence type="ECO:0000313" key="13">
    <source>
        <dbReference type="Proteomes" id="UP000735302"/>
    </source>
</evidence>
<feature type="domain" description="G-protein coupled receptors family 1 profile" evidence="11">
    <location>
        <begin position="39"/>
        <end position="156"/>
    </location>
</feature>
<dbReference type="PROSITE" id="PS50262">
    <property type="entry name" value="G_PROTEIN_RECEP_F1_2"/>
    <property type="match status" value="2"/>
</dbReference>
<dbReference type="AlphaFoldDB" id="A0AAV3ZWK6"/>
<evidence type="ECO:0000259" key="11">
    <source>
        <dbReference type="PROSITE" id="PS50262"/>
    </source>
</evidence>
<dbReference type="PROSITE" id="PS00237">
    <property type="entry name" value="G_PROTEIN_RECEP_F1_1"/>
    <property type="match status" value="1"/>
</dbReference>
<evidence type="ECO:0000256" key="1">
    <source>
        <dbReference type="ARBA" id="ARBA00004141"/>
    </source>
</evidence>
<feature type="transmembrane region" description="Helical" evidence="10">
    <location>
        <begin position="59"/>
        <end position="87"/>
    </location>
</feature>
<protein>
    <submittedName>
        <fullName evidence="12">Cholecystokinin receptor type a</fullName>
    </submittedName>
</protein>
<keyword evidence="13" id="KW-1185">Reference proteome</keyword>